<gene>
    <name evidence="7" type="ORF">F7725_008411</name>
</gene>
<accession>A0A7J5YA75</accession>
<dbReference type="GO" id="GO:0034454">
    <property type="term" value="P:microtubule anchoring at centrosome"/>
    <property type="evidence" value="ECO:0007669"/>
    <property type="project" value="TreeGrafter"/>
</dbReference>
<dbReference type="Gene3D" id="1.10.238.10">
    <property type="entry name" value="EF-hand"/>
    <property type="match status" value="1"/>
</dbReference>
<keyword evidence="3" id="KW-0597">Phosphoprotein</keyword>
<reference evidence="7 8" key="1">
    <citation type="submission" date="2020-03" db="EMBL/GenBank/DDBJ databases">
        <title>Dissostichus mawsoni Genome sequencing and assembly.</title>
        <authorList>
            <person name="Park H."/>
        </authorList>
    </citation>
    <scope>NUCLEOTIDE SEQUENCE [LARGE SCALE GENOMIC DNA]</scope>
    <source>
        <strain evidence="7">DM0001</strain>
        <tissue evidence="7">Muscle</tissue>
    </source>
</reference>
<sequence length="253" mass="27995">MASQARQSVSGCWKRCGLPLDLPTEDVDLKDPAEFTLISRYDPGRLLSCGMDEVQEQDEYEERLKEVFHSFDASSCGSLNPEELSDLCCSLQLEEAVLHSLLQRPQQHTDRVDFDQFKNALILALSSTFEPAPSEQETLSKPDSPEIQPKFVKGSKRYGRRTTPEFIEHHSDFPDVMNADAAQHEDLRDSDDSAVPRKREVRDVLSVSGPADCQTPPYHLLSSLEAVSEPVSPRSKEISVSSGGEQMGGGGEG</sequence>
<keyword evidence="4" id="KW-0206">Cytoskeleton</keyword>
<dbReference type="GO" id="GO:0005509">
    <property type="term" value="F:calcium ion binding"/>
    <property type="evidence" value="ECO:0007669"/>
    <property type="project" value="InterPro"/>
</dbReference>
<dbReference type="InterPro" id="IPR002048">
    <property type="entry name" value="EF_hand_dom"/>
</dbReference>
<dbReference type="GO" id="GO:0090222">
    <property type="term" value="P:centrosome-templated microtubule nucleation"/>
    <property type="evidence" value="ECO:0007669"/>
    <property type="project" value="TreeGrafter"/>
</dbReference>
<organism evidence="7 8">
    <name type="scientific">Dissostichus mawsoni</name>
    <name type="common">Antarctic cod</name>
    <dbReference type="NCBI Taxonomy" id="36200"/>
    <lineage>
        <taxon>Eukaryota</taxon>
        <taxon>Metazoa</taxon>
        <taxon>Chordata</taxon>
        <taxon>Craniata</taxon>
        <taxon>Vertebrata</taxon>
        <taxon>Euteleostomi</taxon>
        <taxon>Actinopterygii</taxon>
        <taxon>Neopterygii</taxon>
        <taxon>Teleostei</taxon>
        <taxon>Neoteleostei</taxon>
        <taxon>Acanthomorphata</taxon>
        <taxon>Eupercaria</taxon>
        <taxon>Perciformes</taxon>
        <taxon>Notothenioidei</taxon>
        <taxon>Nototheniidae</taxon>
        <taxon>Dissostichus</taxon>
    </lineage>
</organism>
<feature type="region of interest" description="Disordered" evidence="5">
    <location>
        <begin position="184"/>
        <end position="253"/>
    </location>
</feature>
<dbReference type="AlphaFoldDB" id="A0A7J5YA75"/>
<feature type="region of interest" description="Disordered" evidence="5">
    <location>
        <begin position="131"/>
        <end position="159"/>
    </location>
</feature>
<evidence type="ECO:0000256" key="5">
    <source>
        <dbReference type="SAM" id="MobiDB-lite"/>
    </source>
</evidence>
<comment type="subcellular location">
    <subcellularLocation>
        <location evidence="1">Cytoplasm</location>
        <location evidence="1">Cytoskeleton</location>
        <location evidence="1">Microtubule organizing center</location>
        <location evidence="1">Centrosome</location>
    </subcellularLocation>
</comment>
<dbReference type="OrthoDB" id="8964232at2759"/>
<dbReference type="GO" id="GO:0097539">
    <property type="term" value="C:ciliary transition fiber"/>
    <property type="evidence" value="ECO:0007669"/>
    <property type="project" value="TreeGrafter"/>
</dbReference>
<evidence type="ECO:0000256" key="1">
    <source>
        <dbReference type="ARBA" id="ARBA00004300"/>
    </source>
</evidence>
<evidence type="ECO:0000259" key="6">
    <source>
        <dbReference type="PROSITE" id="PS50222"/>
    </source>
</evidence>
<dbReference type="InterPro" id="IPR011992">
    <property type="entry name" value="EF-hand-dom_pair"/>
</dbReference>
<dbReference type="SUPFAM" id="SSF47473">
    <property type="entry name" value="EF-hand"/>
    <property type="match status" value="1"/>
</dbReference>
<keyword evidence="8" id="KW-1185">Reference proteome</keyword>
<proteinExistence type="predicted"/>
<evidence type="ECO:0000256" key="4">
    <source>
        <dbReference type="ARBA" id="ARBA00023212"/>
    </source>
</evidence>
<dbReference type="GO" id="GO:0097431">
    <property type="term" value="C:mitotic spindle pole"/>
    <property type="evidence" value="ECO:0007669"/>
    <property type="project" value="TreeGrafter"/>
</dbReference>
<dbReference type="PROSITE" id="PS50222">
    <property type="entry name" value="EF_HAND_2"/>
    <property type="match status" value="1"/>
</dbReference>
<dbReference type="PANTHER" id="PTHR18905">
    <property type="entry name" value="NINEIN"/>
    <property type="match status" value="1"/>
</dbReference>
<evidence type="ECO:0000256" key="2">
    <source>
        <dbReference type="ARBA" id="ARBA00022490"/>
    </source>
</evidence>
<keyword evidence="2" id="KW-0963">Cytoplasm</keyword>
<dbReference type="PANTHER" id="PTHR18905:SF11">
    <property type="entry name" value="NINEIN"/>
    <property type="match status" value="1"/>
</dbReference>
<comment type="caution">
    <text evidence="7">The sequence shown here is derived from an EMBL/GenBank/DDBJ whole genome shotgun (WGS) entry which is preliminary data.</text>
</comment>
<name>A0A7J5YA75_DISMA</name>
<dbReference type="GO" id="GO:0051642">
    <property type="term" value="P:centrosome localization"/>
    <property type="evidence" value="ECO:0007669"/>
    <property type="project" value="TreeGrafter"/>
</dbReference>
<dbReference type="GO" id="GO:0000242">
    <property type="term" value="C:pericentriolar material"/>
    <property type="evidence" value="ECO:0007669"/>
    <property type="project" value="TreeGrafter"/>
</dbReference>
<dbReference type="GO" id="GO:0005814">
    <property type="term" value="C:centriole"/>
    <property type="evidence" value="ECO:0007669"/>
    <property type="project" value="TreeGrafter"/>
</dbReference>
<evidence type="ECO:0000313" key="7">
    <source>
        <dbReference type="EMBL" id="KAF3845248.1"/>
    </source>
</evidence>
<dbReference type="EMBL" id="JAAKFY010000015">
    <property type="protein sequence ID" value="KAF3845248.1"/>
    <property type="molecule type" value="Genomic_DNA"/>
</dbReference>
<evidence type="ECO:0000256" key="3">
    <source>
        <dbReference type="ARBA" id="ARBA00022553"/>
    </source>
</evidence>
<evidence type="ECO:0000313" key="8">
    <source>
        <dbReference type="Proteomes" id="UP000518266"/>
    </source>
</evidence>
<dbReference type="Proteomes" id="UP000518266">
    <property type="component" value="Unassembled WGS sequence"/>
</dbReference>
<feature type="compositionally biased region" description="Basic and acidic residues" evidence="5">
    <location>
        <begin position="184"/>
        <end position="203"/>
    </location>
</feature>
<feature type="domain" description="EF-hand" evidence="6">
    <location>
        <begin position="59"/>
        <end position="94"/>
    </location>
</feature>
<protein>
    <recommendedName>
        <fullName evidence="6">EF-hand domain-containing protein</fullName>
    </recommendedName>
</protein>